<dbReference type="Gene3D" id="3.40.50.2000">
    <property type="entry name" value="Glycogen Phosphorylase B"/>
    <property type="match status" value="1"/>
</dbReference>
<evidence type="ECO:0000313" key="1">
    <source>
        <dbReference type="EMBL" id="VWC56938.1"/>
    </source>
</evidence>
<protein>
    <submittedName>
        <fullName evidence="1">Uncharacterized protein</fullName>
    </submittedName>
</protein>
<proteinExistence type="predicted"/>
<dbReference type="AlphaFoldDB" id="A0A6P2T6U6"/>
<dbReference type="EMBL" id="CABVQH010000003">
    <property type="protein sequence ID" value="VWC56938.1"/>
    <property type="molecule type" value="Genomic_DNA"/>
</dbReference>
<sequence>MMQLDLIVTIDSASAHLAGALNVPVWTMPGARDRLALG</sequence>
<dbReference type="Proteomes" id="UP000494260">
    <property type="component" value="Unassembled WGS sequence"/>
</dbReference>
<organism evidence="1 2">
    <name type="scientific">Burkholderia lata (strain ATCC 17760 / DSM 23089 / LMG 22485 / NCIMB 9086 / R18194 / 383)</name>
    <dbReference type="NCBI Taxonomy" id="482957"/>
    <lineage>
        <taxon>Bacteria</taxon>
        <taxon>Pseudomonadati</taxon>
        <taxon>Pseudomonadota</taxon>
        <taxon>Betaproteobacteria</taxon>
        <taxon>Burkholderiales</taxon>
        <taxon>Burkholderiaceae</taxon>
        <taxon>Burkholderia</taxon>
        <taxon>Burkholderia cepacia complex</taxon>
    </lineage>
</organism>
<accession>A0A6P2T6U6</accession>
<name>A0A6P2T6U6_BURL3</name>
<dbReference type="SUPFAM" id="SSF53756">
    <property type="entry name" value="UDP-Glycosyltransferase/glycogen phosphorylase"/>
    <property type="match status" value="1"/>
</dbReference>
<gene>
    <name evidence="1" type="ORF">BLA18109_00954</name>
</gene>
<reference evidence="1 2" key="1">
    <citation type="submission" date="2019-09" db="EMBL/GenBank/DDBJ databases">
        <authorList>
            <person name="Depoorter E."/>
        </authorList>
    </citation>
    <scope>NUCLEOTIDE SEQUENCE [LARGE SCALE GENOMIC DNA]</scope>
    <source>
        <strain evidence="1">R-18109</strain>
    </source>
</reference>
<evidence type="ECO:0000313" key="2">
    <source>
        <dbReference type="Proteomes" id="UP000494260"/>
    </source>
</evidence>